<sequence length="222" mass="23391">MGKILVVNPNSSRSVTESMRACTKGLEALVPHRIEWKTNEKGPAGIETDAHVGEVVPHLQEIVASSDADAFVVGCFSDPAVPLLRHETGRPVVGLAEAACRYAMSLTRRFGIISIVDASVVRHRAQVEAIGIEGWLAGDRALQLGVAELGGGGTLERLRVVGQQLRDDDGAEALILGCAGLGRYRSSLEAVLEVPVIDPVMASVAHVNMALMLARSDGGPVS</sequence>
<dbReference type="PANTHER" id="PTHR28047">
    <property type="entry name" value="PROTEIN DCG1"/>
    <property type="match status" value="1"/>
</dbReference>
<protein>
    <submittedName>
        <fullName evidence="2">Hydantoin racemase</fullName>
    </submittedName>
</protein>
<proteinExistence type="inferred from homology"/>
<dbReference type="InterPro" id="IPR053714">
    <property type="entry name" value="Iso_Racemase_Enz_sf"/>
</dbReference>
<dbReference type="AlphaFoldDB" id="A0A7W4PQR4"/>
<accession>A0A7W4PQR4</accession>
<dbReference type="EMBL" id="JABEQM010000017">
    <property type="protein sequence ID" value="MBB2203051.1"/>
    <property type="molecule type" value="Genomic_DNA"/>
</dbReference>
<evidence type="ECO:0000256" key="1">
    <source>
        <dbReference type="ARBA" id="ARBA00038414"/>
    </source>
</evidence>
<dbReference type="InterPro" id="IPR052186">
    <property type="entry name" value="Hydantoin_racemase-like"/>
</dbReference>
<gene>
    <name evidence="2" type="ORF">HLH28_15980</name>
</gene>
<name>A0A7W4PQR4_9PROT</name>
<dbReference type="Gene3D" id="3.40.50.12500">
    <property type="match status" value="1"/>
</dbReference>
<dbReference type="GO" id="GO:0047661">
    <property type="term" value="F:amino-acid racemase activity"/>
    <property type="evidence" value="ECO:0007669"/>
    <property type="project" value="InterPro"/>
</dbReference>
<dbReference type="PANTHER" id="PTHR28047:SF5">
    <property type="entry name" value="PROTEIN DCG1"/>
    <property type="match status" value="1"/>
</dbReference>
<comment type="similarity">
    <text evidence="1">Belongs to the HyuE racemase family.</text>
</comment>
<reference evidence="2 3" key="1">
    <citation type="submission" date="2020-04" db="EMBL/GenBank/DDBJ databases">
        <title>Description of novel Gluconacetobacter.</title>
        <authorList>
            <person name="Sombolestani A."/>
        </authorList>
    </citation>
    <scope>NUCLEOTIDE SEQUENCE [LARGE SCALE GENOMIC DNA]</scope>
    <source>
        <strain evidence="2 3">LMG 27802</strain>
    </source>
</reference>
<evidence type="ECO:0000313" key="3">
    <source>
        <dbReference type="Proteomes" id="UP000578030"/>
    </source>
</evidence>
<organism evidence="2 3">
    <name type="scientific">Gluconacetobacter tumulisoli</name>
    <dbReference type="NCBI Taxonomy" id="1286189"/>
    <lineage>
        <taxon>Bacteria</taxon>
        <taxon>Pseudomonadati</taxon>
        <taxon>Pseudomonadota</taxon>
        <taxon>Alphaproteobacteria</taxon>
        <taxon>Acetobacterales</taxon>
        <taxon>Acetobacteraceae</taxon>
        <taxon>Gluconacetobacter</taxon>
    </lineage>
</organism>
<evidence type="ECO:0000313" key="2">
    <source>
        <dbReference type="EMBL" id="MBB2203051.1"/>
    </source>
</evidence>
<dbReference type="Pfam" id="PF01177">
    <property type="entry name" value="Asp_Glu_race"/>
    <property type="match status" value="1"/>
</dbReference>
<dbReference type="InterPro" id="IPR015942">
    <property type="entry name" value="Asp/Glu/hydantoin_racemase"/>
</dbReference>
<keyword evidence="3" id="KW-1185">Reference proteome</keyword>
<comment type="caution">
    <text evidence="2">The sequence shown here is derived from an EMBL/GenBank/DDBJ whole genome shotgun (WGS) entry which is preliminary data.</text>
</comment>
<dbReference type="RefSeq" id="WP_182961010.1">
    <property type="nucleotide sequence ID" value="NZ_JABEQM010000017.1"/>
</dbReference>
<dbReference type="Proteomes" id="UP000578030">
    <property type="component" value="Unassembled WGS sequence"/>
</dbReference>